<keyword evidence="5 7" id="KW-1133">Transmembrane helix</keyword>
<keyword evidence="3 8" id="KW-0808">Transferase</keyword>
<dbReference type="Pfam" id="PF01790">
    <property type="entry name" value="LGT"/>
    <property type="match status" value="1"/>
</dbReference>
<dbReference type="GO" id="GO:0008961">
    <property type="term" value="F:phosphatidylglycerol-prolipoprotein diacylglyceryl transferase activity"/>
    <property type="evidence" value="ECO:0007669"/>
    <property type="project" value="InterPro"/>
</dbReference>
<keyword evidence="2" id="KW-1003">Cell membrane</keyword>
<evidence type="ECO:0000313" key="9">
    <source>
        <dbReference type="Proteomes" id="UP000255233"/>
    </source>
</evidence>
<feature type="transmembrane region" description="Helical" evidence="7">
    <location>
        <begin position="164"/>
        <end position="181"/>
    </location>
</feature>
<evidence type="ECO:0000256" key="4">
    <source>
        <dbReference type="ARBA" id="ARBA00022692"/>
    </source>
</evidence>
<evidence type="ECO:0000256" key="3">
    <source>
        <dbReference type="ARBA" id="ARBA00022679"/>
    </source>
</evidence>
<dbReference type="EC" id="2.4.99.-" evidence="8"/>
<dbReference type="EMBL" id="UGVL01000001">
    <property type="protein sequence ID" value="SUE35017.1"/>
    <property type="molecule type" value="Genomic_DNA"/>
</dbReference>
<gene>
    <name evidence="8" type="primary">lgt_2</name>
    <name evidence="8" type="ORF">NCTC11190_02259</name>
</gene>
<accession>A0A379MVZ7</accession>
<keyword evidence="9" id="KW-1185">Reference proteome</keyword>
<evidence type="ECO:0000256" key="7">
    <source>
        <dbReference type="SAM" id="Phobius"/>
    </source>
</evidence>
<dbReference type="Proteomes" id="UP000255233">
    <property type="component" value="Unassembled WGS sequence"/>
</dbReference>
<sequence length="250" mass="27791">MYQSIHICGEELWLYNILLGLGILAALLYLVKEIETRRYFRHEADLMTVLTVSVLAGIAGAHVAEQIVQQRPLTWENLVYGGSTFLGGLLAGGTVSLLGIRITRQRLFPVLCMSIPAVPLAHAFGRIGCFLGGCCYGAPAPKWIGVVYPPGSEAFARFGPQPLYPTQLFEAALNFLLFWILFRRTPFRYRPSVYLVGYGAGRFLLEFLRADSRGDLLPGLSFSQWIGLAMMLSGYAVWRNVRLGRLRAGE</sequence>
<evidence type="ECO:0000313" key="8">
    <source>
        <dbReference type="EMBL" id="SUE35017.1"/>
    </source>
</evidence>
<feature type="transmembrane region" description="Helical" evidence="7">
    <location>
        <begin position="193"/>
        <end position="210"/>
    </location>
</feature>
<keyword evidence="8" id="KW-0449">Lipoprotein</keyword>
<dbReference type="PANTHER" id="PTHR30589:SF0">
    <property type="entry name" value="PHOSPHATIDYLGLYCEROL--PROLIPOPROTEIN DIACYLGLYCERYL TRANSFERASE"/>
    <property type="match status" value="1"/>
</dbReference>
<dbReference type="AlphaFoldDB" id="A0A379MVZ7"/>
<evidence type="ECO:0000256" key="2">
    <source>
        <dbReference type="ARBA" id="ARBA00022475"/>
    </source>
</evidence>
<feature type="transmembrane region" description="Helical" evidence="7">
    <location>
        <begin position="84"/>
        <end position="102"/>
    </location>
</feature>
<feature type="transmembrane region" description="Helical" evidence="7">
    <location>
        <begin position="43"/>
        <end position="64"/>
    </location>
</feature>
<dbReference type="GO" id="GO:0042158">
    <property type="term" value="P:lipoprotein biosynthetic process"/>
    <property type="evidence" value="ECO:0007669"/>
    <property type="project" value="InterPro"/>
</dbReference>
<organism evidence="8 9">
    <name type="scientific">Rikenella microfusus</name>
    <dbReference type="NCBI Taxonomy" id="28139"/>
    <lineage>
        <taxon>Bacteria</taxon>
        <taxon>Pseudomonadati</taxon>
        <taxon>Bacteroidota</taxon>
        <taxon>Bacteroidia</taxon>
        <taxon>Bacteroidales</taxon>
        <taxon>Rikenellaceae</taxon>
        <taxon>Rikenella</taxon>
    </lineage>
</organism>
<evidence type="ECO:0000256" key="1">
    <source>
        <dbReference type="ARBA" id="ARBA00007150"/>
    </source>
</evidence>
<dbReference type="GO" id="GO:0005886">
    <property type="term" value="C:plasma membrane"/>
    <property type="evidence" value="ECO:0007669"/>
    <property type="project" value="InterPro"/>
</dbReference>
<protein>
    <submittedName>
        <fullName evidence="8">Prolipoprotein diacylglyceryl transferase</fullName>
        <ecNumber evidence="8">2.4.99.-</ecNumber>
    </submittedName>
</protein>
<name>A0A379MVZ7_9BACT</name>
<dbReference type="STRING" id="880526.GCA_000427365_01561"/>
<dbReference type="RefSeq" id="WP_051214435.1">
    <property type="nucleotide sequence ID" value="NZ_UGVL01000001.1"/>
</dbReference>
<reference evidence="8 9" key="1">
    <citation type="submission" date="2018-06" db="EMBL/GenBank/DDBJ databases">
        <authorList>
            <consortium name="Pathogen Informatics"/>
            <person name="Doyle S."/>
        </authorList>
    </citation>
    <scope>NUCLEOTIDE SEQUENCE [LARGE SCALE GENOMIC DNA]</scope>
    <source>
        <strain evidence="8 9">NCTC11190</strain>
    </source>
</reference>
<feature type="transmembrane region" description="Helical" evidence="7">
    <location>
        <begin position="216"/>
        <end position="238"/>
    </location>
</feature>
<proteinExistence type="inferred from homology"/>
<keyword evidence="6 7" id="KW-0472">Membrane</keyword>
<comment type="similarity">
    <text evidence="1">Belongs to the Lgt family.</text>
</comment>
<evidence type="ECO:0000256" key="6">
    <source>
        <dbReference type="ARBA" id="ARBA00023136"/>
    </source>
</evidence>
<keyword evidence="4 7" id="KW-0812">Transmembrane</keyword>
<dbReference type="InterPro" id="IPR001640">
    <property type="entry name" value="Lgt"/>
</dbReference>
<feature type="transmembrane region" description="Helical" evidence="7">
    <location>
        <begin position="12"/>
        <end position="31"/>
    </location>
</feature>
<dbReference type="OrthoDB" id="9809773at2"/>
<evidence type="ECO:0000256" key="5">
    <source>
        <dbReference type="ARBA" id="ARBA00022989"/>
    </source>
</evidence>
<dbReference type="PANTHER" id="PTHR30589">
    <property type="entry name" value="PROLIPOPROTEIN DIACYLGLYCERYL TRANSFERASE"/>
    <property type="match status" value="1"/>
</dbReference>
<keyword evidence="8" id="KW-0328">Glycosyltransferase</keyword>